<dbReference type="SUPFAM" id="SSF52833">
    <property type="entry name" value="Thioredoxin-like"/>
    <property type="match status" value="1"/>
</dbReference>
<dbReference type="PROSITE" id="PS51353">
    <property type="entry name" value="ARSC"/>
    <property type="match status" value="1"/>
</dbReference>
<sequence length="114" mass="13114">MLTIWHNPRCTKSRQTLALLEESGKEVDVRLYLKDTPSEYDIKDMMDLLGFDDPRAFMRKGEAIYKDEGLKGVTDPKKLIEMMARFPILIERPIVTDGRRAIIGRPPEAVKPLL</sequence>
<evidence type="ECO:0000256" key="3">
    <source>
        <dbReference type="PROSITE-ProRule" id="PRU01282"/>
    </source>
</evidence>
<dbReference type="AlphaFoldDB" id="A0A918KPM7"/>
<keyword evidence="6" id="KW-1185">Reference proteome</keyword>
<accession>A0A918KPM7</accession>
<dbReference type="CDD" id="cd03034">
    <property type="entry name" value="ArsC_ArsC"/>
    <property type="match status" value="1"/>
</dbReference>
<dbReference type="InterPro" id="IPR036249">
    <property type="entry name" value="Thioredoxin-like_sf"/>
</dbReference>
<dbReference type="Gene3D" id="3.40.30.10">
    <property type="entry name" value="Glutaredoxin"/>
    <property type="match status" value="1"/>
</dbReference>
<dbReference type="Proteomes" id="UP000600865">
    <property type="component" value="Unassembled WGS sequence"/>
</dbReference>
<dbReference type="InterPro" id="IPR006660">
    <property type="entry name" value="Arsenate_reductase-like"/>
</dbReference>
<dbReference type="EMBL" id="BMYV01000002">
    <property type="protein sequence ID" value="GGX68613.1"/>
    <property type="molecule type" value="Genomic_DNA"/>
</dbReference>
<evidence type="ECO:0000256" key="4">
    <source>
        <dbReference type="RuleBase" id="RU362029"/>
    </source>
</evidence>
<gene>
    <name evidence="5" type="primary">arsC-1</name>
    <name evidence="5" type="ORF">GCM10011309_18040</name>
</gene>
<evidence type="ECO:0000313" key="5">
    <source>
        <dbReference type="EMBL" id="GGX68613.1"/>
    </source>
</evidence>
<protein>
    <recommendedName>
        <fullName evidence="4">Arsenate reductase</fullName>
        <ecNumber evidence="4">1.20.4.1</ecNumber>
    </recommendedName>
</protein>
<dbReference type="Pfam" id="PF03960">
    <property type="entry name" value="ArsC"/>
    <property type="match status" value="1"/>
</dbReference>
<comment type="similarity">
    <text evidence="1 3 4">Belongs to the ArsC family.</text>
</comment>
<dbReference type="NCBIfam" id="TIGR00014">
    <property type="entry name" value="arsC"/>
    <property type="match status" value="1"/>
</dbReference>
<name>A0A918KPM7_9PROT</name>
<reference evidence="5 6" key="1">
    <citation type="journal article" date="2014" name="Int. J. Syst. Evol. Microbiol.">
        <title>Complete genome sequence of Corynebacterium casei LMG S-19264T (=DSM 44701T), isolated from a smear-ripened cheese.</title>
        <authorList>
            <consortium name="US DOE Joint Genome Institute (JGI-PGF)"/>
            <person name="Walter F."/>
            <person name="Albersmeier A."/>
            <person name="Kalinowski J."/>
            <person name="Ruckert C."/>
        </authorList>
    </citation>
    <scope>NUCLEOTIDE SEQUENCE [LARGE SCALE GENOMIC DNA]</scope>
    <source>
        <strain evidence="5 6">KCTC 23968</strain>
    </source>
</reference>
<dbReference type="InterPro" id="IPR006659">
    <property type="entry name" value="Arsenate_reductase"/>
</dbReference>
<organism evidence="5 6">
    <name type="scientific">Litorimonas cladophorae</name>
    <dbReference type="NCBI Taxonomy" id="1220491"/>
    <lineage>
        <taxon>Bacteria</taxon>
        <taxon>Pseudomonadati</taxon>
        <taxon>Pseudomonadota</taxon>
        <taxon>Alphaproteobacteria</taxon>
        <taxon>Maricaulales</taxon>
        <taxon>Robiginitomaculaceae</taxon>
    </lineage>
</organism>
<comment type="caution">
    <text evidence="5">The sequence shown here is derived from an EMBL/GenBank/DDBJ whole genome shotgun (WGS) entry which is preliminary data.</text>
</comment>
<dbReference type="RefSeq" id="WP_189584599.1">
    <property type="nucleotide sequence ID" value="NZ_BMYV01000002.1"/>
</dbReference>
<comment type="catalytic activity">
    <reaction evidence="4">
        <text>[glutaredoxin]-dithiol + arsenate + glutathione + H(+) = glutathionyl-S-S-[glutaredoxin] + arsenite + H2O</text>
        <dbReference type="Rhea" id="RHEA:22016"/>
        <dbReference type="Rhea" id="RHEA-COMP:10729"/>
        <dbReference type="Rhea" id="RHEA-COMP:17668"/>
        <dbReference type="ChEBI" id="CHEBI:15377"/>
        <dbReference type="ChEBI" id="CHEBI:15378"/>
        <dbReference type="ChEBI" id="CHEBI:29242"/>
        <dbReference type="ChEBI" id="CHEBI:29950"/>
        <dbReference type="ChEBI" id="CHEBI:48597"/>
        <dbReference type="ChEBI" id="CHEBI:57925"/>
        <dbReference type="ChEBI" id="CHEBI:146199"/>
        <dbReference type="EC" id="1.20.4.1"/>
    </reaction>
</comment>
<dbReference type="EC" id="1.20.4.1" evidence="4"/>
<dbReference type="PANTHER" id="PTHR30041:SF4">
    <property type="entry name" value="ARSENATE REDUCTASE"/>
    <property type="match status" value="1"/>
</dbReference>
<evidence type="ECO:0000256" key="2">
    <source>
        <dbReference type="ARBA" id="ARBA00023002"/>
    </source>
</evidence>
<dbReference type="PANTHER" id="PTHR30041">
    <property type="entry name" value="ARSENATE REDUCTASE"/>
    <property type="match status" value="1"/>
</dbReference>
<proteinExistence type="inferred from homology"/>
<keyword evidence="2 4" id="KW-0560">Oxidoreductase</keyword>
<dbReference type="GO" id="GO:0008794">
    <property type="term" value="F:arsenate reductase (glutaredoxin) activity"/>
    <property type="evidence" value="ECO:0007669"/>
    <property type="project" value="UniProtKB-UniRule"/>
</dbReference>
<evidence type="ECO:0000313" key="6">
    <source>
        <dbReference type="Proteomes" id="UP000600865"/>
    </source>
</evidence>
<evidence type="ECO:0000256" key="1">
    <source>
        <dbReference type="ARBA" id="ARBA00007198"/>
    </source>
</evidence>